<dbReference type="PANTHER" id="PTHR15154:SF2">
    <property type="entry name" value="HAMARTIN"/>
    <property type="match status" value="1"/>
</dbReference>
<feature type="compositionally biased region" description="Low complexity" evidence="2">
    <location>
        <begin position="576"/>
        <end position="593"/>
    </location>
</feature>
<evidence type="ECO:0008006" key="5">
    <source>
        <dbReference type="Google" id="ProtNLM"/>
    </source>
</evidence>
<feature type="coiled-coil region" evidence="1">
    <location>
        <begin position="665"/>
        <end position="724"/>
    </location>
</feature>
<feature type="compositionally biased region" description="Basic and acidic residues" evidence="2">
    <location>
        <begin position="130"/>
        <end position="148"/>
    </location>
</feature>
<keyword evidence="1" id="KW-0175">Coiled coil</keyword>
<dbReference type="AlphaFoldDB" id="A0A2R6NNV5"/>
<dbReference type="GO" id="GO:0032007">
    <property type="term" value="P:negative regulation of TOR signaling"/>
    <property type="evidence" value="ECO:0007669"/>
    <property type="project" value="TreeGrafter"/>
</dbReference>
<dbReference type="GO" id="GO:0051726">
    <property type="term" value="P:regulation of cell cycle"/>
    <property type="evidence" value="ECO:0007669"/>
    <property type="project" value="TreeGrafter"/>
</dbReference>
<dbReference type="GO" id="GO:0033596">
    <property type="term" value="C:TSC1-TSC2 complex"/>
    <property type="evidence" value="ECO:0007669"/>
    <property type="project" value="TreeGrafter"/>
</dbReference>
<comment type="caution">
    <text evidence="3">The sequence shown here is derived from an EMBL/GenBank/DDBJ whole genome shotgun (WGS) entry which is preliminary data.</text>
</comment>
<feature type="region of interest" description="Disordered" evidence="2">
    <location>
        <begin position="127"/>
        <end position="148"/>
    </location>
</feature>
<proteinExistence type="predicted"/>
<evidence type="ECO:0000313" key="3">
    <source>
        <dbReference type="EMBL" id="PSR74116.1"/>
    </source>
</evidence>
<gene>
    <name evidence="3" type="ORF">PHLCEN_2v10072</name>
</gene>
<feature type="region of interest" description="Disordered" evidence="2">
    <location>
        <begin position="900"/>
        <end position="920"/>
    </location>
</feature>
<dbReference type="Proteomes" id="UP000186601">
    <property type="component" value="Unassembled WGS sequence"/>
</dbReference>
<protein>
    <recommendedName>
        <fullName evidence="5">Hamartin</fullName>
    </recommendedName>
</protein>
<organism evidence="3 4">
    <name type="scientific">Hermanssonia centrifuga</name>
    <dbReference type="NCBI Taxonomy" id="98765"/>
    <lineage>
        <taxon>Eukaryota</taxon>
        <taxon>Fungi</taxon>
        <taxon>Dikarya</taxon>
        <taxon>Basidiomycota</taxon>
        <taxon>Agaricomycotina</taxon>
        <taxon>Agaricomycetes</taxon>
        <taxon>Polyporales</taxon>
        <taxon>Meruliaceae</taxon>
        <taxon>Hermanssonia</taxon>
    </lineage>
</organism>
<name>A0A2R6NNV5_9APHY</name>
<feature type="coiled-coil region" evidence="1">
    <location>
        <begin position="801"/>
        <end position="896"/>
    </location>
</feature>
<dbReference type="InterPro" id="IPR007483">
    <property type="entry name" value="Hamartin"/>
</dbReference>
<dbReference type="STRING" id="98765.A0A2R6NNV5"/>
<reference evidence="3 4" key="1">
    <citation type="submission" date="2018-02" db="EMBL/GenBank/DDBJ databases">
        <title>Genome sequence of the basidiomycete white-rot fungus Phlebia centrifuga.</title>
        <authorList>
            <person name="Granchi Z."/>
            <person name="Peng M."/>
            <person name="de Vries R.P."/>
            <person name="Hilden K."/>
            <person name="Makela M.R."/>
            <person name="Grigoriev I."/>
            <person name="Riley R."/>
        </authorList>
    </citation>
    <scope>NUCLEOTIDE SEQUENCE [LARGE SCALE GENOMIC DNA]</scope>
    <source>
        <strain evidence="3 4">FBCC195</strain>
    </source>
</reference>
<accession>A0A2R6NNV5</accession>
<dbReference type="EMBL" id="MLYV02001019">
    <property type="protein sequence ID" value="PSR74116.1"/>
    <property type="molecule type" value="Genomic_DNA"/>
</dbReference>
<evidence type="ECO:0000256" key="1">
    <source>
        <dbReference type="SAM" id="Coils"/>
    </source>
</evidence>
<feature type="region of interest" description="Disordered" evidence="2">
    <location>
        <begin position="571"/>
        <end position="601"/>
    </location>
</feature>
<dbReference type="PANTHER" id="PTHR15154">
    <property type="entry name" value="HAMARTIN"/>
    <property type="match status" value="1"/>
</dbReference>
<evidence type="ECO:0000256" key="2">
    <source>
        <dbReference type="SAM" id="MobiDB-lite"/>
    </source>
</evidence>
<dbReference type="OrthoDB" id="28737at2759"/>
<keyword evidence="4" id="KW-1185">Reference proteome</keyword>
<evidence type="ECO:0000313" key="4">
    <source>
        <dbReference type="Proteomes" id="UP000186601"/>
    </source>
</evidence>
<sequence length="920" mass="104104">MAVSELSPQLRLLLANSPDAPSLPHLLQSVDHFVSECSRSTESDSGALLHQLEDDLQGIYHEVIDHSLLSHVKAFLSVLFHLRPILPPSSIISTWFDLVLRPALREPKLPAEAVDHAKELIIAALNPGAPKDDAGEGGPDPDREKKQDKIRDFRRRLMDLYLLDAHNESSGDDVLEWAELDDAQKERKACWKANLEDVLVRVGLQRPQDLLTELYHCFASPSSRLQLLILLNAYTSQPDFSLHAAILASHPLIHSLLNCLIFDNSSTECTVGITVLTKLLPLFAVKACEDLKRLLPSLYVVLARIVCWETRQPYTLPDLASEATRSRDPNILLEPVVDDKRDEFASDNSNRLHVRSELEWARLDKTFTGTASSAPPRQQYFAYLYFLFPCNTIRFLRGPVSYLTERDLESPYTVSWEDALDDDKIRSTSESLLRGHSLHPLLIWRDASEELSQPDFWAKYDVPRIVTECTMLDVRSASLGVREQVLANASTLSSGMVFNRPSDPPVQPASLSSSTQSGSSLAIAHLEPVSSSRLRISLQEMISTSIALKSGLDVEVVDFPASVAWPAILGDHGARPHSPSRSTASASIRSASPEVTRQHELDEGIPSHVALAIAGLQREVLMLRSELNFELWMARENVKHIGRLYQDRVLSRTAEMERQGLHNRLREYKGEVYRLNKDLKEQKEQAQNVRIQYADWNKKLQDKIKEFRHEKNSWQTEAAALRAADKEAKATFAAQSKLLTDANRQVFELQTKIKENAHKVDRLRDYERQIDQLIKLQRLWEIDVQKLNDQTESLQIYASRYKKMEVRLAAYEATQVELENKARSQRQTIQSLEARLSITKKQLNVSRKATPQKDLAAYRDEAKQLLEINSRLREENSEVREEMEEMKAMVELLKGQVSGRQGVVSDPRASPFLGPALGLP</sequence>